<dbReference type="GO" id="GO:0005737">
    <property type="term" value="C:cytoplasm"/>
    <property type="evidence" value="ECO:0007669"/>
    <property type="project" value="UniProtKB-SubCell"/>
</dbReference>
<comment type="subcellular location">
    <subcellularLocation>
        <location evidence="2">Cytoplasm</location>
    </subcellularLocation>
    <subcellularLocation>
        <location evidence="1">Nucleus</location>
    </subcellularLocation>
</comment>
<proteinExistence type="predicted"/>
<feature type="region of interest" description="Disordered" evidence="12">
    <location>
        <begin position="197"/>
        <end position="261"/>
    </location>
</feature>
<dbReference type="GO" id="GO:0005634">
    <property type="term" value="C:nucleus"/>
    <property type="evidence" value="ECO:0007669"/>
    <property type="project" value="UniProtKB-SubCell"/>
</dbReference>
<dbReference type="Pfam" id="PF13414">
    <property type="entry name" value="TPR_11"/>
    <property type="match status" value="2"/>
</dbReference>
<name>I1J9X8_SOYBN</name>
<dbReference type="Pfam" id="PF17830">
    <property type="entry name" value="STI1-HOP_DP"/>
    <property type="match status" value="2"/>
</dbReference>
<keyword evidence="10" id="KW-0539">Nucleus</keyword>
<dbReference type="InterPro" id="IPR011990">
    <property type="entry name" value="TPR-like_helical_dom_sf"/>
</dbReference>
<feature type="domain" description="STI1" evidence="13">
    <location>
        <begin position="534"/>
        <end position="581"/>
    </location>
</feature>
<keyword evidence="4" id="KW-0597">Phosphoprotein</keyword>
<evidence type="ECO:0000259" key="13">
    <source>
        <dbReference type="SMART" id="SM00727"/>
    </source>
</evidence>
<evidence type="ECO:0000256" key="2">
    <source>
        <dbReference type="ARBA" id="ARBA00004496"/>
    </source>
</evidence>
<feature type="compositionally biased region" description="Basic and acidic residues" evidence="12">
    <location>
        <begin position="245"/>
        <end position="261"/>
    </location>
</feature>
<evidence type="ECO:0000256" key="5">
    <source>
        <dbReference type="ARBA" id="ARBA00022737"/>
    </source>
</evidence>
<dbReference type="FunCoup" id="I1J9X8">
    <property type="interactions" value="5765"/>
</dbReference>
<evidence type="ECO:0000256" key="11">
    <source>
        <dbReference type="PROSITE-ProRule" id="PRU00339"/>
    </source>
</evidence>
<dbReference type="PANTHER" id="PTHR22904:SF533">
    <property type="entry name" value="HSP70-HSP90 ORGANIZING PROTEIN 3"/>
    <property type="match status" value="1"/>
</dbReference>
<organism evidence="14">
    <name type="scientific">Glycine max</name>
    <name type="common">Soybean</name>
    <name type="synonym">Glycine hispida</name>
    <dbReference type="NCBI Taxonomy" id="3847"/>
    <lineage>
        <taxon>Eukaryota</taxon>
        <taxon>Viridiplantae</taxon>
        <taxon>Streptophyta</taxon>
        <taxon>Embryophyta</taxon>
        <taxon>Tracheophyta</taxon>
        <taxon>Spermatophyta</taxon>
        <taxon>Magnoliopsida</taxon>
        <taxon>eudicotyledons</taxon>
        <taxon>Gunneridae</taxon>
        <taxon>Pentapetalae</taxon>
        <taxon>rosids</taxon>
        <taxon>fabids</taxon>
        <taxon>Fabales</taxon>
        <taxon>Fabaceae</taxon>
        <taxon>Papilionoideae</taxon>
        <taxon>50 kb inversion clade</taxon>
        <taxon>NPAAA clade</taxon>
        <taxon>indigoferoid/millettioid clade</taxon>
        <taxon>Phaseoleae</taxon>
        <taxon>Glycine</taxon>
        <taxon>Glycine subgen. Soja</taxon>
    </lineage>
</organism>
<dbReference type="STRING" id="3847.I1J9X8"/>
<dbReference type="PANTHER" id="PTHR22904">
    <property type="entry name" value="TPR REPEAT CONTAINING PROTEIN"/>
    <property type="match status" value="1"/>
</dbReference>
<evidence type="ECO:0000256" key="10">
    <source>
        <dbReference type="ARBA" id="ARBA00023242"/>
    </source>
</evidence>
<evidence type="ECO:0000256" key="4">
    <source>
        <dbReference type="ARBA" id="ARBA00022553"/>
    </source>
</evidence>
<dbReference type="EMBL" id="CM000834">
    <property type="protein sequence ID" value="KRH77399.1"/>
    <property type="molecule type" value="Genomic_DNA"/>
</dbReference>
<keyword evidence="3" id="KW-0963">Cytoplasm</keyword>
<dbReference type="PROSITE" id="PS50293">
    <property type="entry name" value="TPR_REGION"/>
    <property type="match status" value="1"/>
</dbReference>
<dbReference type="FunFam" id="1.10.260.100:FF:000002">
    <property type="entry name" value="Stress-induced-phosphoprotein 1 (Hsp70/Hsp90-organizing)"/>
    <property type="match status" value="1"/>
</dbReference>
<dbReference type="Gene3D" id="1.25.40.10">
    <property type="entry name" value="Tetratricopeptide repeat domain"/>
    <property type="match status" value="3"/>
</dbReference>
<feature type="domain" description="STI1" evidence="13">
    <location>
        <begin position="137"/>
        <end position="176"/>
    </location>
</feature>
<evidence type="ECO:0000313" key="15">
    <source>
        <dbReference type="EnsemblPlants" id="KRH77399"/>
    </source>
</evidence>
<dbReference type="Pfam" id="PF00515">
    <property type="entry name" value="TPR_1"/>
    <property type="match status" value="1"/>
</dbReference>
<dbReference type="InterPro" id="IPR041243">
    <property type="entry name" value="STI1/HOP_DP"/>
</dbReference>
<dbReference type="SUPFAM" id="SSF48452">
    <property type="entry name" value="TPR-like"/>
    <property type="match status" value="1"/>
</dbReference>
<evidence type="ECO:0000256" key="12">
    <source>
        <dbReference type="SAM" id="MobiDB-lite"/>
    </source>
</evidence>
<feature type="repeat" description="TPR" evidence="11">
    <location>
        <begin position="464"/>
        <end position="497"/>
    </location>
</feature>
<dbReference type="Gramene" id="KRH77399">
    <property type="protein sequence ID" value="KRH77399"/>
    <property type="gene ID" value="GLYMA_01G211200"/>
</dbReference>
<evidence type="ECO:0000313" key="16">
    <source>
        <dbReference type="Proteomes" id="UP000008827"/>
    </source>
</evidence>
<dbReference type="FunFam" id="1.25.40.10:FF:000102">
    <property type="entry name" value="hsp70-Hsp90 organizing protein 3-like"/>
    <property type="match status" value="1"/>
</dbReference>
<accession>I1J9X8</accession>
<dbReference type="Proteomes" id="UP000008827">
    <property type="component" value="Chromosome 1"/>
</dbReference>
<reference evidence="14" key="3">
    <citation type="submission" date="2018-07" db="EMBL/GenBank/DDBJ databases">
        <title>WGS assembly of Glycine max.</title>
        <authorList>
            <person name="Schmutz J."/>
            <person name="Cannon S."/>
            <person name="Schlueter J."/>
            <person name="Ma J."/>
            <person name="Mitros T."/>
            <person name="Nelson W."/>
            <person name="Hyten D."/>
            <person name="Song Q."/>
            <person name="Thelen J."/>
            <person name="Cheng J."/>
            <person name="Xu D."/>
            <person name="Hellsten U."/>
            <person name="May G."/>
            <person name="Yu Y."/>
            <person name="Sakurai T."/>
            <person name="Umezawa T."/>
            <person name="Bhattacharyya M."/>
            <person name="Sandhu D."/>
            <person name="Valliyodan B."/>
            <person name="Lindquist E."/>
            <person name="Peto M."/>
            <person name="Grant D."/>
            <person name="Shu S."/>
            <person name="Goodstein D."/>
            <person name="Barry K."/>
            <person name="Futrell-Griggs M."/>
            <person name="Abernathy B."/>
            <person name="Du J."/>
            <person name="Tian Z."/>
            <person name="Zhu L."/>
            <person name="Gill N."/>
            <person name="Joshi T."/>
            <person name="Libault M."/>
            <person name="Sethuraman A."/>
            <person name="Zhang X."/>
            <person name="Shinozaki K."/>
            <person name="Nguyen H."/>
            <person name="Wing R."/>
            <person name="Cregan P."/>
            <person name="Specht J."/>
            <person name="Grimwood J."/>
            <person name="Rokhsar D."/>
            <person name="Stacey G."/>
            <person name="Shoemaker R."/>
            <person name="Jackson S."/>
        </authorList>
    </citation>
    <scope>NUCLEOTIDE SEQUENCE</scope>
    <source>
        <tissue evidence="14">Callus</tissue>
    </source>
</reference>
<sequence length="593" mass="66610">MADEAKAKGNAAFSSGDYPAAIHHFSDAIALAPSNHVLYSNRSAAYASLKNYADALADAKKTVELKPDWSKGYSRLGAAHLGLSQYDDAILAYKRGLEIDPHNEPLKSGLADAQKALAAASRPRPSASNPFGDAFSGPEMWARLTADPTTRAYLQQPDFVKMMQDIQRDPNNLNLHLKDQRIMQALGVLLNVKIQTPPTGADTDMPDSPSPSAAASERKRAAEAEPAKQPEPEPEPEPVPMELTGEEKDAEQKKAEALKEKEAGNAAYKKKDFDTAIQHYTKALELDDEDISYLTNRAAVYLEMGKYEECIKDCDKAVERGRELRSDFKMIARALTRKGNALVKMAKCSKDYESAIETYQKALTEHRNPDTLKKLNEAEKAKKELEQQEYFDPKLADDEREKGNEFFKQQKYPDAVKHYTESIRRNPKDPRAYSNRAACYTKLGAMPEGLKDAEKCIELDPTFVKGYTRKGAVQYFMKEYDKALETYREGLKYDSNNQELLEGIRTCIQQINKASRGDLSPDELKERQAKAMQDPEIQNILQDPVMRQSWVLLSMQVLIDFQENPKAAQEHTKNPMVMNKIQKLVSAGIVQMK</sequence>
<feature type="repeat" description="TPR" evidence="11">
    <location>
        <begin position="257"/>
        <end position="290"/>
    </location>
</feature>
<evidence type="ECO:0000256" key="3">
    <source>
        <dbReference type="ARBA" id="ARBA00022490"/>
    </source>
</evidence>
<dbReference type="GO" id="GO:0051879">
    <property type="term" value="F:Hsp90 protein binding"/>
    <property type="evidence" value="ECO:0000318"/>
    <property type="project" value="GO_Central"/>
</dbReference>
<feature type="repeat" description="TPR" evidence="11">
    <location>
        <begin position="396"/>
        <end position="429"/>
    </location>
</feature>
<dbReference type="AlphaFoldDB" id="I1J9X8"/>
<reference evidence="14 15" key="1">
    <citation type="journal article" date="2010" name="Nature">
        <title>Genome sequence of the palaeopolyploid soybean.</title>
        <authorList>
            <person name="Schmutz J."/>
            <person name="Cannon S.B."/>
            <person name="Schlueter J."/>
            <person name="Ma J."/>
            <person name="Mitros T."/>
            <person name="Nelson W."/>
            <person name="Hyten D.L."/>
            <person name="Song Q."/>
            <person name="Thelen J.J."/>
            <person name="Cheng J."/>
            <person name="Xu D."/>
            <person name="Hellsten U."/>
            <person name="May G.D."/>
            <person name="Yu Y."/>
            <person name="Sakurai T."/>
            <person name="Umezawa T."/>
            <person name="Bhattacharyya M.K."/>
            <person name="Sandhu D."/>
            <person name="Valliyodan B."/>
            <person name="Lindquist E."/>
            <person name="Peto M."/>
            <person name="Grant D."/>
            <person name="Shu S."/>
            <person name="Goodstein D."/>
            <person name="Barry K."/>
            <person name="Futrell-Griggs M."/>
            <person name="Abernathy B."/>
            <person name="Du J."/>
            <person name="Tian Z."/>
            <person name="Zhu L."/>
            <person name="Gill N."/>
            <person name="Joshi T."/>
            <person name="Libault M."/>
            <person name="Sethuraman A."/>
            <person name="Zhang X.-C."/>
            <person name="Shinozaki K."/>
            <person name="Nguyen H.T."/>
            <person name="Wing R.A."/>
            <person name="Cregan P."/>
            <person name="Specht J."/>
            <person name="Grimwood J."/>
            <person name="Rokhsar D."/>
            <person name="Stacey G."/>
            <person name="Shoemaker R.C."/>
            <person name="Jackson S.A."/>
        </authorList>
    </citation>
    <scope>NUCLEOTIDE SEQUENCE</scope>
    <source>
        <strain evidence="15">cv. Williams 82</strain>
        <tissue evidence="14">Callus</tissue>
    </source>
</reference>
<feature type="compositionally biased region" description="Basic and acidic residues" evidence="12">
    <location>
        <begin position="216"/>
        <end position="231"/>
    </location>
</feature>
<evidence type="ECO:0000256" key="7">
    <source>
        <dbReference type="ARBA" id="ARBA00022990"/>
    </source>
</evidence>
<evidence type="ECO:0000256" key="6">
    <source>
        <dbReference type="ARBA" id="ARBA00022803"/>
    </source>
</evidence>
<keyword evidence="5" id="KW-0677">Repeat</keyword>
<keyword evidence="16" id="KW-1185">Reference proteome</keyword>
<dbReference type="FunFam" id="1.25.40.10:FF:000010">
    <property type="entry name" value="Stress-induced phosphoprotein 1"/>
    <property type="match status" value="1"/>
</dbReference>
<keyword evidence="8" id="KW-0346">Stress response</keyword>
<dbReference type="Pfam" id="PF13432">
    <property type="entry name" value="TPR_16"/>
    <property type="match status" value="1"/>
</dbReference>
<dbReference type="SMR" id="I1J9X8"/>
<dbReference type="InterPro" id="IPR006636">
    <property type="entry name" value="STI1_HS-bd"/>
</dbReference>
<dbReference type="Gene3D" id="1.10.260.100">
    <property type="match status" value="2"/>
</dbReference>
<dbReference type="SMART" id="SM00028">
    <property type="entry name" value="TPR"/>
    <property type="match status" value="9"/>
</dbReference>
<dbReference type="EnsemblPlants" id="KRH77399">
    <property type="protein sequence ID" value="KRH77399"/>
    <property type="gene ID" value="GLYMA_01G211200"/>
</dbReference>
<keyword evidence="7" id="KW-0007">Acetylation</keyword>
<keyword evidence="6 11" id="KW-0802">TPR repeat</keyword>
<evidence type="ECO:0000256" key="9">
    <source>
        <dbReference type="ARBA" id="ARBA00023186"/>
    </source>
</evidence>
<feature type="repeat" description="TPR" evidence="11">
    <location>
        <begin position="430"/>
        <end position="463"/>
    </location>
</feature>
<dbReference type="eggNOG" id="KOG0548">
    <property type="taxonomic scope" value="Eukaryota"/>
</dbReference>
<feature type="repeat" description="TPR" evidence="11">
    <location>
        <begin position="2"/>
        <end position="35"/>
    </location>
</feature>
<dbReference type="ExpressionAtlas" id="I1J9X8">
    <property type="expression patterns" value="baseline and differential"/>
</dbReference>
<feature type="repeat" description="TPR" evidence="11">
    <location>
        <begin position="70"/>
        <end position="103"/>
    </location>
</feature>
<evidence type="ECO:0000313" key="14">
    <source>
        <dbReference type="EMBL" id="KRH77399.1"/>
    </source>
</evidence>
<dbReference type="Pfam" id="PF13181">
    <property type="entry name" value="TPR_8"/>
    <property type="match status" value="1"/>
</dbReference>
<reference evidence="15" key="2">
    <citation type="submission" date="2018-02" db="UniProtKB">
        <authorList>
            <consortium name="EnsemblPlants"/>
        </authorList>
    </citation>
    <scope>IDENTIFICATION</scope>
    <source>
        <strain evidence="15">Williams 82</strain>
    </source>
</reference>
<evidence type="ECO:0000256" key="8">
    <source>
        <dbReference type="ARBA" id="ARBA00023016"/>
    </source>
</evidence>
<keyword evidence="9" id="KW-0143">Chaperone</keyword>
<dbReference type="FunFam" id="1.25.40.10:FF:000020">
    <property type="entry name" value="Stress-induced phosphoprotein 1"/>
    <property type="match status" value="1"/>
</dbReference>
<dbReference type="PaxDb" id="3847-GLYMA01G42010.1"/>
<protein>
    <recommendedName>
        <fullName evidence="13">STI1 domain-containing protein</fullName>
    </recommendedName>
</protein>
<dbReference type="PROSITE" id="PS50005">
    <property type="entry name" value="TPR"/>
    <property type="match status" value="6"/>
</dbReference>
<dbReference type="SMART" id="SM00727">
    <property type="entry name" value="STI1"/>
    <property type="match status" value="2"/>
</dbReference>
<dbReference type="InterPro" id="IPR019734">
    <property type="entry name" value="TPR_rpt"/>
</dbReference>
<dbReference type="FunFam" id="1.10.260.100:FF:000004">
    <property type="entry name" value="Putative stress-induced-phosphoprotein 1"/>
    <property type="match status" value="1"/>
</dbReference>
<gene>
    <name evidence="15" type="primary">LOC100776102</name>
    <name evidence="14" type="ORF">GLYMA_01G211200</name>
</gene>
<evidence type="ECO:0000256" key="1">
    <source>
        <dbReference type="ARBA" id="ARBA00004123"/>
    </source>
</evidence>